<evidence type="ECO:0000313" key="4">
    <source>
        <dbReference type="Proteomes" id="UP000321154"/>
    </source>
</evidence>
<dbReference type="Proteomes" id="UP000321154">
    <property type="component" value="Unassembled WGS sequence"/>
</dbReference>
<dbReference type="AlphaFoldDB" id="A0A7W3JHM2"/>
<protein>
    <submittedName>
        <fullName evidence="3">Uncharacterized protein</fullName>
    </submittedName>
</protein>
<keyword evidence="4" id="KW-1185">Reference proteome</keyword>
<gene>
    <name evidence="3" type="ORF">FB463_001256</name>
    <name evidence="2" type="ORF">FFA01_03800</name>
</gene>
<organism evidence="3 5">
    <name type="scientific">Frigoribacterium faeni</name>
    <dbReference type="NCBI Taxonomy" id="145483"/>
    <lineage>
        <taxon>Bacteria</taxon>
        <taxon>Bacillati</taxon>
        <taxon>Actinomycetota</taxon>
        <taxon>Actinomycetes</taxon>
        <taxon>Micrococcales</taxon>
        <taxon>Microbacteriaceae</taxon>
        <taxon>Frigoribacterium</taxon>
    </lineage>
</organism>
<dbReference type="OrthoDB" id="5123380at2"/>
<comment type="caution">
    <text evidence="3">The sequence shown here is derived from an EMBL/GenBank/DDBJ whole genome shotgun (WGS) entry which is preliminary data.</text>
</comment>
<accession>A0A7W3JHM2</accession>
<reference evidence="3 5" key="2">
    <citation type="submission" date="2020-07" db="EMBL/GenBank/DDBJ databases">
        <title>Sequencing the genomes of 1000 actinobacteria strains.</title>
        <authorList>
            <person name="Klenk H.-P."/>
        </authorList>
    </citation>
    <scope>NUCLEOTIDE SEQUENCE [LARGE SCALE GENOMIC DNA]</scope>
    <source>
        <strain evidence="3 5">DSM 10309</strain>
    </source>
</reference>
<evidence type="ECO:0000313" key="2">
    <source>
        <dbReference type="EMBL" id="GEK82071.1"/>
    </source>
</evidence>
<evidence type="ECO:0000256" key="1">
    <source>
        <dbReference type="SAM" id="MobiDB-lite"/>
    </source>
</evidence>
<dbReference type="EMBL" id="BJUV01000002">
    <property type="protein sequence ID" value="GEK82071.1"/>
    <property type="molecule type" value="Genomic_DNA"/>
</dbReference>
<evidence type="ECO:0000313" key="5">
    <source>
        <dbReference type="Proteomes" id="UP000522688"/>
    </source>
</evidence>
<name>A0A7W3JHM2_9MICO</name>
<dbReference type="Proteomes" id="UP000522688">
    <property type="component" value="Unassembled WGS sequence"/>
</dbReference>
<dbReference type="RefSeq" id="WP_146852387.1">
    <property type="nucleotide sequence ID" value="NZ_BAAAHR010000002.1"/>
</dbReference>
<evidence type="ECO:0000313" key="3">
    <source>
        <dbReference type="EMBL" id="MBA8813032.1"/>
    </source>
</evidence>
<proteinExistence type="predicted"/>
<reference evidence="2 4" key="1">
    <citation type="submission" date="2019-07" db="EMBL/GenBank/DDBJ databases">
        <title>Whole genome shotgun sequence of Frigoribacterium faeni NBRC 103066.</title>
        <authorList>
            <person name="Hosoyama A."/>
            <person name="Uohara A."/>
            <person name="Ohji S."/>
            <person name="Ichikawa N."/>
        </authorList>
    </citation>
    <scope>NUCLEOTIDE SEQUENCE [LARGE SCALE GENOMIC DNA]</scope>
    <source>
        <strain evidence="2 4">NBRC 103066</strain>
    </source>
</reference>
<sequence>MRIRGDELPTDPDPRFLRLPDLPADADETALTVYADELCDEPCDREVVHLVYLDDRGRQVAPAGRIHNAPLLPRPAELDEFVDMLRHQGLRVRARQVAFVWQSVDDGPADRLGVEAWSAGLRSRLGAGPLRLRALWWRTPDGYVLLTGGSERVTPPVPRTSPRSPHGRGCGSAG</sequence>
<dbReference type="EMBL" id="JACGWW010000001">
    <property type="protein sequence ID" value="MBA8813032.1"/>
    <property type="molecule type" value="Genomic_DNA"/>
</dbReference>
<feature type="region of interest" description="Disordered" evidence="1">
    <location>
        <begin position="148"/>
        <end position="174"/>
    </location>
</feature>